<proteinExistence type="predicted"/>
<dbReference type="InterPro" id="IPR018745">
    <property type="entry name" value="MpsC"/>
</dbReference>
<dbReference type="EMBL" id="JAOTPO010000008">
    <property type="protein sequence ID" value="MDE5414247.1"/>
    <property type="molecule type" value="Genomic_DNA"/>
</dbReference>
<name>A0ABT5VFM1_9BACI</name>
<evidence type="ECO:0000313" key="3">
    <source>
        <dbReference type="Proteomes" id="UP001148125"/>
    </source>
</evidence>
<keyword evidence="3" id="KW-1185">Reference proteome</keyword>
<dbReference type="RefSeq" id="WP_275118858.1">
    <property type="nucleotide sequence ID" value="NZ_JAOTPO010000008.1"/>
</dbReference>
<dbReference type="Proteomes" id="UP001148125">
    <property type="component" value="Unassembled WGS sequence"/>
</dbReference>
<evidence type="ECO:0000259" key="1">
    <source>
        <dbReference type="Pfam" id="PF10057"/>
    </source>
</evidence>
<feature type="domain" description="Na+-translocating membrane potential-generating system MpsC" evidence="1">
    <location>
        <begin position="4"/>
        <end position="112"/>
    </location>
</feature>
<accession>A0ABT5VFM1</accession>
<sequence length="124" mass="14085">MNLTKESFEVEISNSITEWEMNYLGCESVSVQVDILRDMIIVTLEGVLTPAEYTLCDTKEGMLSVKKIRSKLIESGIDDIKEIISKITGEKVKSFHTDICSHTGERVMVFKLLNNLEKNSNIRK</sequence>
<dbReference type="Pfam" id="PF10057">
    <property type="entry name" value="MpsC"/>
    <property type="match status" value="1"/>
</dbReference>
<organism evidence="2 3">
    <name type="scientific">Alkalihalobacterium chitinilyticum</name>
    <dbReference type="NCBI Taxonomy" id="2980103"/>
    <lineage>
        <taxon>Bacteria</taxon>
        <taxon>Bacillati</taxon>
        <taxon>Bacillota</taxon>
        <taxon>Bacilli</taxon>
        <taxon>Bacillales</taxon>
        <taxon>Bacillaceae</taxon>
        <taxon>Alkalihalobacterium</taxon>
    </lineage>
</organism>
<evidence type="ECO:0000313" key="2">
    <source>
        <dbReference type="EMBL" id="MDE5414247.1"/>
    </source>
</evidence>
<protein>
    <submittedName>
        <fullName evidence="2">DUF2294 domain-containing protein</fullName>
    </submittedName>
</protein>
<reference evidence="2" key="1">
    <citation type="submission" date="2024-05" db="EMBL/GenBank/DDBJ databases">
        <title>Alkalihalobacillus sp. strain MEB203 novel alkaliphilic bacterium from Lonar Lake, India.</title>
        <authorList>
            <person name="Joshi A."/>
            <person name="Thite S."/>
            <person name="Mengade P."/>
        </authorList>
    </citation>
    <scope>NUCLEOTIDE SEQUENCE</scope>
    <source>
        <strain evidence="2">MEB 203</strain>
    </source>
</reference>
<gene>
    <name evidence="2" type="ORF">N7Z68_12770</name>
</gene>
<comment type="caution">
    <text evidence="2">The sequence shown here is derived from an EMBL/GenBank/DDBJ whole genome shotgun (WGS) entry which is preliminary data.</text>
</comment>